<name>A0A8J5ZB68_9ROSI</name>
<evidence type="ECO:0000313" key="1">
    <source>
        <dbReference type="EMBL" id="KAG8498495.1"/>
    </source>
</evidence>
<protein>
    <submittedName>
        <fullName evidence="1">Uncharacterized protein</fullName>
    </submittedName>
</protein>
<proteinExistence type="predicted"/>
<sequence length="72" mass="8057">MEGHRLFHAIASGADPQRTQPRNKMKIFYCCLPLHISRRRGSVAWSSARLGSLVRVVLCLDSKLVAPISFCC</sequence>
<comment type="caution">
    <text evidence="1">The sequence shown here is derived from an EMBL/GenBank/DDBJ whole genome shotgun (WGS) entry which is preliminary data.</text>
</comment>
<organism evidence="1 2">
    <name type="scientific">Gossypium anomalum</name>
    <dbReference type="NCBI Taxonomy" id="47600"/>
    <lineage>
        <taxon>Eukaryota</taxon>
        <taxon>Viridiplantae</taxon>
        <taxon>Streptophyta</taxon>
        <taxon>Embryophyta</taxon>
        <taxon>Tracheophyta</taxon>
        <taxon>Spermatophyta</taxon>
        <taxon>Magnoliopsida</taxon>
        <taxon>eudicotyledons</taxon>
        <taxon>Gunneridae</taxon>
        <taxon>Pentapetalae</taxon>
        <taxon>rosids</taxon>
        <taxon>malvids</taxon>
        <taxon>Malvales</taxon>
        <taxon>Malvaceae</taxon>
        <taxon>Malvoideae</taxon>
        <taxon>Gossypium</taxon>
    </lineage>
</organism>
<dbReference type="EMBL" id="JAHUZN010000003">
    <property type="protein sequence ID" value="KAG8498495.1"/>
    <property type="molecule type" value="Genomic_DNA"/>
</dbReference>
<reference evidence="1 2" key="1">
    <citation type="journal article" date="2021" name="bioRxiv">
        <title>The Gossypium anomalum genome as a resource for cotton improvement and evolutionary analysis of hybrid incompatibility.</title>
        <authorList>
            <person name="Grover C.E."/>
            <person name="Yuan D."/>
            <person name="Arick M.A."/>
            <person name="Miller E.R."/>
            <person name="Hu G."/>
            <person name="Peterson D.G."/>
            <person name="Wendel J.F."/>
            <person name="Udall J.A."/>
        </authorList>
    </citation>
    <scope>NUCLEOTIDE SEQUENCE [LARGE SCALE GENOMIC DNA]</scope>
    <source>
        <strain evidence="1">JFW-Udall</strain>
        <tissue evidence="1">Leaf</tissue>
    </source>
</reference>
<dbReference type="AlphaFoldDB" id="A0A8J5ZB68"/>
<keyword evidence="2" id="KW-1185">Reference proteome</keyword>
<accession>A0A8J5ZB68</accession>
<dbReference type="Proteomes" id="UP000701853">
    <property type="component" value="Chromosome 3"/>
</dbReference>
<evidence type="ECO:0000313" key="2">
    <source>
        <dbReference type="Proteomes" id="UP000701853"/>
    </source>
</evidence>
<gene>
    <name evidence="1" type="ORF">CXB51_004891</name>
</gene>